<comment type="caution">
    <text evidence="1">The sequence shown here is derived from an EMBL/GenBank/DDBJ whole genome shotgun (WGS) entry which is preliminary data.</text>
</comment>
<accession>A0A813LIU4</accession>
<dbReference type="AlphaFoldDB" id="A0A813LIU4"/>
<feature type="non-terminal residue" evidence="1">
    <location>
        <position position="260"/>
    </location>
</feature>
<gene>
    <name evidence="1" type="ORF">PGLA2088_LOCUS45504</name>
</gene>
<evidence type="ECO:0000313" key="1">
    <source>
        <dbReference type="EMBL" id="CAE8729713.1"/>
    </source>
</evidence>
<organism evidence="1 2">
    <name type="scientific">Polarella glacialis</name>
    <name type="common">Dinoflagellate</name>
    <dbReference type="NCBI Taxonomy" id="89957"/>
    <lineage>
        <taxon>Eukaryota</taxon>
        <taxon>Sar</taxon>
        <taxon>Alveolata</taxon>
        <taxon>Dinophyceae</taxon>
        <taxon>Suessiales</taxon>
        <taxon>Suessiaceae</taxon>
        <taxon>Polarella</taxon>
    </lineage>
</organism>
<reference evidence="1" key="1">
    <citation type="submission" date="2021-02" db="EMBL/GenBank/DDBJ databases">
        <authorList>
            <person name="Dougan E. K."/>
            <person name="Rhodes N."/>
            <person name="Thang M."/>
            <person name="Chan C."/>
        </authorList>
    </citation>
    <scope>NUCLEOTIDE SEQUENCE</scope>
</reference>
<name>A0A813LIU4_POLGL</name>
<sequence length="260" mass="27718">MDYAAKPSLAFYDPCRPDSNFPRPSTVLGDSVGRAKDSGQALLAVIEHQSKVAAAKLQAGHAQQAVALLRRAYQLALEHGTPEPPNGDRPLVVRLALASVRLQLCAVLSQIGRHPQAMEEASLAKAEIDELWRIMNDASIVAEGADAQGDITRPVAYLRQAIRSPPQWLRKAVEVSVQARLCLAVEMEYILPEDQFQVAADAAAATDAGRPVSAVRPGSAGNAFVQEVNYGEGPTVGFPKADLAQGQIVAKLYAEASTMA</sequence>
<dbReference type="Proteomes" id="UP000626109">
    <property type="component" value="Unassembled WGS sequence"/>
</dbReference>
<dbReference type="EMBL" id="CAJNNW010035733">
    <property type="protein sequence ID" value="CAE8729713.1"/>
    <property type="molecule type" value="Genomic_DNA"/>
</dbReference>
<evidence type="ECO:0000313" key="2">
    <source>
        <dbReference type="Proteomes" id="UP000626109"/>
    </source>
</evidence>
<proteinExistence type="predicted"/>
<protein>
    <submittedName>
        <fullName evidence="1">Uncharacterized protein</fullName>
    </submittedName>
</protein>